<comment type="caution">
    <text evidence="2">The sequence shown here is derived from an EMBL/GenBank/DDBJ whole genome shotgun (WGS) entry which is preliminary data.</text>
</comment>
<dbReference type="SUPFAM" id="SSF46785">
    <property type="entry name" value="Winged helix' DNA-binding domain"/>
    <property type="match status" value="1"/>
</dbReference>
<accession>A0A2N5CAH5</accession>
<dbReference type="OrthoDB" id="9814826at2"/>
<dbReference type="RefSeq" id="WP_101682886.1">
    <property type="nucleotide sequence ID" value="NZ_PJRP01000008.1"/>
</dbReference>
<sequence length="238" mass="26615">MRHHFNHLHGHMGHCGPHGKHHGGMRAMMAMKLMGMMGGRGGGFWSQGGGGFDGDGDGFDGDNLRRGRKFSAEDLQLLLLSLLDEKPSHGYELIKALETRTGGFYKPSPGVVYPALTFLEDVGYATVDLEGNKKRYQLSDAGRAYLDQHRARLEQMVARLQHVARKMDFMRRAMNGQPQRDVEEGGWAPELMQARGRLKQALMMRSGATADEQRRIAAILERAADEIERGERDTNQPE</sequence>
<protein>
    <submittedName>
        <fullName evidence="2">PadR family transcriptional regulator</fullName>
    </submittedName>
</protein>
<name>A0A2N5CAH5_9BURK</name>
<gene>
    <name evidence="2" type="ORF">CYJ10_18275</name>
</gene>
<dbReference type="InterPro" id="IPR036390">
    <property type="entry name" value="WH_DNA-bd_sf"/>
</dbReference>
<evidence type="ECO:0000259" key="1">
    <source>
        <dbReference type="Pfam" id="PF03551"/>
    </source>
</evidence>
<evidence type="ECO:0000313" key="3">
    <source>
        <dbReference type="Proteomes" id="UP000234341"/>
    </source>
</evidence>
<dbReference type="InterPro" id="IPR005149">
    <property type="entry name" value="Tscrpt_reg_PadR_N"/>
</dbReference>
<dbReference type="InterPro" id="IPR036388">
    <property type="entry name" value="WH-like_DNA-bd_sf"/>
</dbReference>
<evidence type="ECO:0000313" key="2">
    <source>
        <dbReference type="EMBL" id="PLP99233.1"/>
    </source>
</evidence>
<organism evidence="2 3">
    <name type="scientific">Cupriavidus pauculus</name>
    <dbReference type="NCBI Taxonomy" id="82633"/>
    <lineage>
        <taxon>Bacteria</taxon>
        <taxon>Pseudomonadati</taxon>
        <taxon>Pseudomonadota</taxon>
        <taxon>Betaproteobacteria</taxon>
        <taxon>Burkholderiales</taxon>
        <taxon>Burkholderiaceae</taxon>
        <taxon>Cupriavidus</taxon>
    </lineage>
</organism>
<reference evidence="2 3" key="1">
    <citation type="submission" date="2017-12" db="EMBL/GenBank/DDBJ databases">
        <title>Genome sequence of the active heterotrophic nitrifier-denitrifier, Cupriavidus pauculus UM1.</title>
        <authorList>
            <person name="Putonti C."/>
            <person name="Castignetti D."/>
        </authorList>
    </citation>
    <scope>NUCLEOTIDE SEQUENCE [LARGE SCALE GENOMIC DNA]</scope>
    <source>
        <strain evidence="2 3">UM1</strain>
    </source>
</reference>
<feature type="domain" description="Transcription regulator PadR N-terminal" evidence="1">
    <location>
        <begin position="79"/>
        <end position="147"/>
    </location>
</feature>
<dbReference type="PANTHER" id="PTHR43252">
    <property type="entry name" value="TRANSCRIPTIONAL REGULATOR YQJI"/>
    <property type="match status" value="1"/>
</dbReference>
<dbReference type="Proteomes" id="UP000234341">
    <property type="component" value="Unassembled WGS sequence"/>
</dbReference>
<dbReference type="PANTHER" id="PTHR43252:SF7">
    <property type="entry name" value="TRANSCRIPTIONAL REGULATOR YQJI"/>
    <property type="match status" value="1"/>
</dbReference>
<dbReference type="AlphaFoldDB" id="A0A2N5CAH5"/>
<proteinExistence type="predicted"/>
<dbReference type="EMBL" id="PJRP01000008">
    <property type="protein sequence ID" value="PLP99233.1"/>
    <property type="molecule type" value="Genomic_DNA"/>
</dbReference>
<dbReference type="Gene3D" id="1.10.10.10">
    <property type="entry name" value="Winged helix-like DNA-binding domain superfamily/Winged helix DNA-binding domain"/>
    <property type="match status" value="1"/>
</dbReference>
<dbReference type="Pfam" id="PF03551">
    <property type="entry name" value="PadR"/>
    <property type="match status" value="1"/>
</dbReference>